<proteinExistence type="predicted"/>
<dbReference type="InterPro" id="IPR041490">
    <property type="entry name" value="KstR2_TetR_C"/>
</dbReference>
<evidence type="ECO:0000259" key="3">
    <source>
        <dbReference type="PROSITE" id="PS50977"/>
    </source>
</evidence>
<dbReference type="EMBL" id="JAHWQX010000001">
    <property type="protein sequence ID" value="MBW3095972.1"/>
    <property type="molecule type" value="Genomic_DNA"/>
</dbReference>
<accession>A0ABS6WJ55</accession>
<feature type="domain" description="HTH tetR-type" evidence="3">
    <location>
        <begin position="19"/>
        <end position="79"/>
    </location>
</feature>
<name>A0ABS6WJ55_9HYPH</name>
<dbReference type="PANTHER" id="PTHR43479">
    <property type="entry name" value="ACREF/ENVCD OPERON REPRESSOR-RELATED"/>
    <property type="match status" value="1"/>
</dbReference>
<dbReference type="Pfam" id="PF17932">
    <property type="entry name" value="TetR_C_24"/>
    <property type="match status" value="1"/>
</dbReference>
<keyword evidence="5" id="KW-1185">Reference proteome</keyword>
<feature type="DNA-binding region" description="H-T-H motif" evidence="2">
    <location>
        <begin position="42"/>
        <end position="61"/>
    </location>
</feature>
<dbReference type="InterPro" id="IPR050624">
    <property type="entry name" value="HTH-type_Tx_Regulator"/>
</dbReference>
<evidence type="ECO:0000313" key="5">
    <source>
        <dbReference type="Proteomes" id="UP001430804"/>
    </source>
</evidence>
<comment type="caution">
    <text evidence="4">The sequence shown here is derived from an EMBL/GenBank/DDBJ whole genome shotgun (WGS) entry which is preliminary data.</text>
</comment>
<dbReference type="Pfam" id="PF00440">
    <property type="entry name" value="TetR_N"/>
    <property type="match status" value="1"/>
</dbReference>
<organism evidence="4 5">
    <name type="scientific">Pseudohoeflea coraliihabitans</name>
    <dbReference type="NCBI Taxonomy" id="2860393"/>
    <lineage>
        <taxon>Bacteria</taxon>
        <taxon>Pseudomonadati</taxon>
        <taxon>Pseudomonadota</taxon>
        <taxon>Alphaproteobacteria</taxon>
        <taxon>Hyphomicrobiales</taxon>
        <taxon>Rhizobiaceae</taxon>
        <taxon>Pseudohoeflea</taxon>
    </lineage>
</organism>
<reference evidence="4" key="1">
    <citation type="submission" date="2021-07" db="EMBL/GenBank/DDBJ databases">
        <title>Pseudohoeflea marina sp. nov. a polyhydroxyalcanoate-producing bacterium.</title>
        <authorList>
            <person name="Zheng W."/>
            <person name="Yu S."/>
            <person name="Huang Y."/>
        </authorList>
    </citation>
    <scope>NUCLEOTIDE SEQUENCE</scope>
    <source>
        <strain evidence="4">DP4N28-3</strain>
    </source>
</reference>
<evidence type="ECO:0000313" key="4">
    <source>
        <dbReference type="EMBL" id="MBW3095972.1"/>
    </source>
</evidence>
<dbReference type="RefSeq" id="WP_219157756.1">
    <property type="nucleotide sequence ID" value="NZ_JAHWQX010000001.1"/>
</dbReference>
<keyword evidence="1 2" id="KW-0238">DNA-binding</keyword>
<dbReference type="Proteomes" id="UP001430804">
    <property type="component" value="Unassembled WGS sequence"/>
</dbReference>
<evidence type="ECO:0000256" key="1">
    <source>
        <dbReference type="ARBA" id="ARBA00023125"/>
    </source>
</evidence>
<evidence type="ECO:0000256" key="2">
    <source>
        <dbReference type="PROSITE-ProRule" id="PRU00335"/>
    </source>
</evidence>
<dbReference type="InterPro" id="IPR001647">
    <property type="entry name" value="HTH_TetR"/>
</dbReference>
<dbReference type="PROSITE" id="PS50977">
    <property type="entry name" value="HTH_TETR_2"/>
    <property type="match status" value="1"/>
</dbReference>
<gene>
    <name evidence="4" type="ORF">KY465_01625</name>
</gene>
<sequence>MPRTRKSTKAASVWNEVAELKREKILQSAVDLFYQNGYLPTTMDVIAESIGATKPFVYYHYENKAELLSEIARRTLREWLAVTTHVTDQSLPPKEALSLAAQQFTMIVLNMYKLVSIYYREQLNLPKEVADEIAGMRREIDAQVRTILAEGKKTGVFEFEDLAVASQVVTGMVSFVFAWYREPSRLSKEEICAQMVSHVLRSVGATTTPS</sequence>
<dbReference type="PANTHER" id="PTHR43479:SF11">
    <property type="entry name" value="ACREF_ENVCD OPERON REPRESSOR-RELATED"/>
    <property type="match status" value="1"/>
</dbReference>
<protein>
    <submittedName>
        <fullName evidence="4">TetR/AcrR family transcriptional regulator</fullName>
    </submittedName>
</protein>